<feature type="compositionally biased region" description="Polar residues" evidence="1">
    <location>
        <begin position="45"/>
        <end position="55"/>
    </location>
</feature>
<feature type="region of interest" description="Disordered" evidence="1">
    <location>
        <begin position="26"/>
        <end position="55"/>
    </location>
</feature>
<accession>A0ABD0L912</accession>
<evidence type="ECO:0000256" key="1">
    <source>
        <dbReference type="SAM" id="MobiDB-lite"/>
    </source>
</evidence>
<dbReference type="EMBL" id="JACVVK020000073">
    <property type="protein sequence ID" value="KAK7495673.1"/>
    <property type="molecule type" value="Genomic_DNA"/>
</dbReference>
<protein>
    <submittedName>
        <fullName evidence="2">Uncharacterized protein</fullName>
    </submittedName>
</protein>
<name>A0ABD0L912_9CAEN</name>
<proteinExistence type="predicted"/>
<reference evidence="2 3" key="1">
    <citation type="journal article" date="2023" name="Sci. Data">
        <title>Genome assembly of the Korean intertidal mud-creeper Batillaria attramentaria.</title>
        <authorList>
            <person name="Patra A.K."/>
            <person name="Ho P.T."/>
            <person name="Jun S."/>
            <person name="Lee S.J."/>
            <person name="Kim Y."/>
            <person name="Won Y.J."/>
        </authorList>
    </citation>
    <scope>NUCLEOTIDE SEQUENCE [LARGE SCALE GENOMIC DNA]</scope>
    <source>
        <strain evidence="2">Wonlab-2016</strain>
    </source>
</reference>
<dbReference type="AlphaFoldDB" id="A0ABD0L912"/>
<sequence>MLWFRHQAASRAVEERARRTIRGTVKTRAAVESRQKGVHVHSPPSRRSSVERISQLSPNLSGRQRTDDFVIVLARFSVLLSDPETATLHRHICEQYFANQVLLVMTISYR</sequence>
<gene>
    <name evidence="2" type="ORF">BaRGS_00013120</name>
</gene>
<dbReference type="Proteomes" id="UP001519460">
    <property type="component" value="Unassembled WGS sequence"/>
</dbReference>
<evidence type="ECO:0000313" key="3">
    <source>
        <dbReference type="Proteomes" id="UP001519460"/>
    </source>
</evidence>
<comment type="caution">
    <text evidence="2">The sequence shown here is derived from an EMBL/GenBank/DDBJ whole genome shotgun (WGS) entry which is preliminary data.</text>
</comment>
<organism evidence="2 3">
    <name type="scientific">Batillaria attramentaria</name>
    <dbReference type="NCBI Taxonomy" id="370345"/>
    <lineage>
        <taxon>Eukaryota</taxon>
        <taxon>Metazoa</taxon>
        <taxon>Spiralia</taxon>
        <taxon>Lophotrochozoa</taxon>
        <taxon>Mollusca</taxon>
        <taxon>Gastropoda</taxon>
        <taxon>Caenogastropoda</taxon>
        <taxon>Sorbeoconcha</taxon>
        <taxon>Cerithioidea</taxon>
        <taxon>Batillariidae</taxon>
        <taxon>Batillaria</taxon>
    </lineage>
</organism>
<evidence type="ECO:0000313" key="2">
    <source>
        <dbReference type="EMBL" id="KAK7495673.1"/>
    </source>
</evidence>
<keyword evidence="3" id="KW-1185">Reference proteome</keyword>